<dbReference type="AlphaFoldDB" id="A0A078JKG3"/>
<protein>
    <submittedName>
        <fullName evidence="1">(rape) hypothetical protein</fullName>
    </submittedName>
    <submittedName>
        <fullName evidence="2">BnaA03g57260D protein</fullName>
    </submittedName>
</protein>
<evidence type="ECO:0000313" key="2">
    <source>
        <dbReference type="EMBL" id="CDY66286.1"/>
    </source>
</evidence>
<keyword evidence="3" id="KW-1185">Reference proteome</keyword>
<dbReference type="Gramene" id="CDY66286">
    <property type="protein sequence ID" value="CDY66286"/>
    <property type="gene ID" value="GSBRNA2T00053322001"/>
</dbReference>
<reference evidence="1" key="3">
    <citation type="submission" date="2021-01" db="EMBL/GenBank/DDBJ databases">
        <authorList>
            <consortium name="Genoscope - CEA"/>
            <person name="William W."/>
        </authorList>
    </citation>
    <scope>NUCLEOTIDE SEQUENCE</scope>
</reference>
<dbReference type="Proteomes" id="UP001295469">
    <property type="component" value="Chromosome A03"/>
</dbReference>
<dbReference type="Proteomes" id="UP000028999">
    <property type="component" value="Unassembled WGS sequence"/>
</dbReference>
<reference evidence="2" key="2">
    <citation type="submission" date="2014-06" db="EMBL/GenBank/DDBJ databases">
        <authorList>
            <person name="Genoscope - CEA"/>
        </authorList>
    </citation>
    <scope>NUCLEOTIDE SEQUENCE</scope>
</reference>
<name>A0A078JKG3_BRANA</name>
<dbReference type="PaxDb" id="3708-A0A078JKG3"/>
<proteinExistence type="predicted"/>
<organism evidence="2 3">
    <name type="scientific">Brassica napus</name>
    <name type="common">Rape</name>
    <dbReference type="NCBI Taxonomy" id="3708"/>
    <lineage>
        <taxon>Eukaryota</taxon>
        <taxon>Viridiplantae</taxon>
        <taxon>Streptophyta</taxon>
        <taxon>Embryophyta</taxon>
        <taxon>Tracheophyta</taxon>
        <taxon>Spermatophyta</taxon>
        <taxon>Magnoliopsida</taxon>
        <taxon>eudicotyledons</taxon>
        <taxon>Gunneridae</taxon>
        <taxon>Pentapetalae</taxon>
        <taxon>rosids</taxon>
        <taxon>malvids</taxon>
        <taxon>Brassicales</taxon>
        <taxon>Brassicaceae</taxon>
        <taxon>Brassiceae</taxon>
        <taxon>Brassica</taxon>
    </lineage>
</organism>
<evidence type="ECO:0000313" key="3">
    <source>
        <dbReference type="Proteomes" id="UP000028999"/>
    </source>
</evidence>
<dbReference type="EMBL" id="LK035183">
    <property type="protein sequence ID" value="CDY66286.1"/>
    <property type="molecule type" value="Genomic_DNA"/>
</dbReference>
<gene>
    <name evidence="2" type="primary">BnaA03g57260D</name>
    <name evidence="1" type="ORF">DARMORV10_A03P30860.1</name>
    <name evidence="2" type="ORF">GSBRNA2T00053322001</name>
</gene>
<accession>A0A078JKG3</accession>
<evidence type="ECO:0000313" key="1">
    <source>
        <dbReference type="EMBL" id="CAF2125560.1"/>
    </source>
</evidence>
<dbReference type="EMBL" id="HG994357">
    <property type="protein sequence ID" value="CAF2125560.1"/>
    <property type="molecule type" value="Genomic_DNA"/>
</dbReference>
<reference evidence="2 3" key="1">
    <citation type="journal article" date="2014" name="Science">
        <title>Plant genetics. Early allopolyploid evolution in the post-Neolithic Brassica napus oilseed genome.</title>
        <authorList>
            <person name="Chalhoub B."/>
            <person name="Denoeud F."/>
            <person name="Liu S."/>
            <person name="Parkin I.A."/>
            <person name="Tang H."/>
            <person name="Wang X."/>
            <person name="Chiquet J."/>
            <person name="Belcram H."/>
            <person name="Tong C."/>
            <person name="Samans B."/>
            <person name="Correa M."/>
            <person name="Da Silva C."/>
            <person name="Just J."/>
            <person name="Falentin C."/>
            <person name="Koh C.S."/>
            <person name="Le Clainche I."/>
            <person name="Bernard M."/>
            <person name="Bento P."/>
            <person name="Noel B."/>
            <person name="Labadie K."/>
            <person name="Alberti A."/>
            <person name="Charles M."/>
            <person name="Arnaud D."/>
            <person name="Guo H."/>
            <person name="Daviaud C."/>
            <person name="Alamery S."/>
            <person name="Jabbari K."/>
            <person name="Zhao M."/>
            <person name="Edger P.P."/>
            <person name="Chelaifa H."/>
            <person name="Tack D."/>
            <person name="Lassalle G."/>
            <person name="Mestiri I."/>
            <person name="Schnel N."/>
            <person name="Le Paslier M.C."/>
            <person name="Fan G."/>
            <person name="Renault V."/>
            <person name="Bayer P.E."/>
            <person name="Golicz A.A."/>
            <person name="Manoli S."/>
            <person name="Lee T.H."/>
            <person name="Thi V.H."/>
            <person name="Chalabi S."/>
            <person name="Hu Q."/>
            <person name="Fan C."/>
            <person name="Tollenaere R."/>
            <person name="Lu Y."/>
            <person name="Battail C."/>
            <person name="Shen J."/>
            <person name="Sidebottom C.H."/>
            <person name="Wang X."/>
            <person name="Canaguier A."/>
            <person name="Chauveau A."/>
            <person name="Berard A."/>
            <person name="Deniot G."/>
            <person name="Guan M."/>
            <person name="Liu Z."/>
            <person name="Sun F."/>
            <person name="Lim Y.P."/>
            <person name="Lyons E."/>
            <person name="Town C.D."/>
            <person name="Bancroft I."/>
            <person name="Wang X."/>
            <person name="Meng J."/>
            <person name="Ma J."/>
            <person name="Pires J.C."/>
            <person name="King G.J."/>
            <person name="Brunel D."/>
            <person name="Delourme R."/>
            <person name="Renard M."/>
            <person name="Aury J.M."/>
            <person name="Adams K.L."/>
            <person name="Batley J."/>
            <person name="Snowdon R.J."/>
            <person name="Tost J."/>
            <person name="Edwards D."/>
            <person name="Zhou Y."/>
            <person name="Hua W."/>
            <person name="Sharpe A.G."/>
            <person name="Paterson A.H."/>
            <person name="Guan C."/>
            <person name="Wincker P."/>
        </authorList>
    </citation>
    <scope>NUCLEOTIDE SEQUENCE [LARGE SCALE GENOMIC DNA]</scope>
    <source>
        <strain evidence="3">cv. Darmor-bzh</strain>
    </source>
</reference>
<sequence length="55" mass="5927">MNVLPKLFATPNPSSLLVVPLPSHSSLFPECPSTSISCCSFDRALGQAIYLICFL</sequence>